<dbReference type="Proteomes" id="UP000515563">
    <property type="component" value="Chromosome"/>
</dbReference>
<gene>
    <name evidence="1" type="ORF">F1D05_18520</name>
</gene>
<protein>
    <submittedName>
        <fullName evidence="1">Uncharacterized protein</fullName>
    </submittedName>
</protein>
<evidence type="ECO:0000313" key="2">
    <source>
        <dbReference type="Proteomes" id="UP000515563"/>
    </source>
</evidence>
<sequence>MYFFPISVINKVAEESRSGRPAAPVVPHEPPRLSWFSLERRLERATRRSLRRAGRAHGTDAAAALCEAEPRDRSPKVAGAPRTC</sequence>
<dbReference type="KEGG" id="kqi:F1D05_18520"/>
<name>A0A7G6WZY2_9ACTN</name>
<keyword evidence="2" id="KW-1185">Reference proteome</keyword>
<dbReference type="AlphaFoldDB" id="A0A7G6WZY2"/>
<dbReference type="EMBL" id="CP043661">
    <property type="protein sequence ID" value="QNE19547.1"/>
    <property type="molecule type" value="Genomic_DNA"/>
</dbReference>
<dbReference type="RefSeq" id="WP_185448826.1">
    <property type="nucleotide sequence ID" value="NZ_CP043661.1"/>
</dbReference>
<accession>A0A7G6WZY2</accession>
<proteinExistence type="predicted"/>
<reference evidence="2" key="1">
    <citation type="submission" date="2019-09" db="EMBL/GenBank/DDBJ databases">
        <title>Antimicrobial potential of Antarctic Bacteria.</title>
        <authorList>
            <person name="Benaud N."/>
            <person name="Edwards R.J."/>
            <person name="Ferrari B.C."/>
        </authorList>
    </citation>
    <scope>NUCLEOTIDE SEQUENCE [LARGE SCALE GENOMIC DNA]</scope>
    <source>
        <strain evidence="2">SPB151</strain>
    </source>
</reference>
<organism evidence="1 2">
    <name type="scientific">Kribbella qitaiheensis</name>
    <dbReference type="NCBI Taxonomy" id="1544730"/>
    <lineage>
        <taxon>Bacteria</taxon>
        <taxon>Bacillati</taxon>
        <taxon>Actinomycetota</taxon>
        <taxon>Actinomycetes</taxon>
        <taxon>Propionibacteriales</taxon>
        <taxon>Kribbellaceae</taxon>
        <taxon>Kribbella</taxon>
    </lineage>
</organism>
<evidence type="ECO:0000313" key="1">
    <source>
        <dbReference type="EMBL" id="QNE19547.1"/>
    </source>
</evidence>
<reference evidence="1 2" key="2">
    <citation type="journal article" date="2020" name="Microbiol. Resour. Announc.">
        <title>Antarctic desert soil bacteria exhibit high novel natural product potential, evaluated through long-read genome sequencing and comparative genomics.</title>
        <authorList>
            <person name="Benaud N."/>
            <person name="Edwards R.J."/>
            <person name="Amos T.G."/>
            <person name="D'Agostino P.M."/>
            <person name="Gutierrez-Chavez C."/>
            <person name="Montgomery K."/>
            <person name="Nicetic I."/>
            <person name="Ferrari B.C."/>
        </authorList>
    </citation>
    <scope>NUCLEOTIDE SEQUENCE [LARGE SCALE GENOMIC DNA]</scope>
    <source>
        <strain evidence="1 2">SPB151</strain>
    </source>
</reference>